<proteinExistence type="predicted"/>
<dbReference type="Proteomes" id="UP000662783">
    <property type="component" value="Chromosome"/>
</dbReference>
<keyword evidence="3" id="KW-1185">Reference proteome</keyword>
<accession>A0A975A1M6</accession>
<sequence>MRSVVKILQILPWIGLLAIVIYLWQTQEIKEKPIEITNSSILREVESLGKLELVRYNFKEITELKKVSPEFWKIFKLGPDSKIALISEGSAVGCIDLSKLSEENIYHSTDTIYINLPKPELCYYKLDMSKTRIYSMQTNPLEDEKEFIRRAYQAAEDEIKQSAINSGIMENTLRNAEIMLKPIIEKLTNKQVVFTLKPDVTQLNINK</sequence>
<keyword evidence="1" id="KW-0472">Membrane</keyword>
<dbReference type="EMBL" id="CP070608">
    <property type="protein sequence ID" value="QSE98589.1"/>
    <property type="molecule type" value="Genomic_DNA"/>
</dbReference>
<reference evidence="2" key="1">
    <citation type="submission" date="2021-02" db="EMBL/GenBank/DDBJ databases">
        <title>Fulvivirga sp. S481 isolated from sea water.</title>
        <authorList>
            <person name="Bae S.S."/>
            <person name="Baek K."/>
        </authorList>
    </citation>
    <scope>NUCLEOTIDE SEQUENCE</scope>
    <source>
        <strain evidence="2">S481</strain>
    </source>
</reference>
<dbReference type="KEGG" id="fuv:JR347_05785"/>
<gene>
    <name evidence="2" type="ORF">JR347_05785</name>
</gene>
<evidence type="ECO:0000256" key="1">
    <source>
        <dbReference type="SAM" id="Phobius"/>
    </source>
</evidence>
<dbReference type="InterPro" id="IPR025324">
    <property type="entry name" value="DUF4230"/>
</dbReference>
<evidence type="ECO:0000313" key="2">
    <source>
        <dbReference type="EMBL" id="QSE98589.1"/>
    </source>
</evidence>
<feature type="transmembrane region" description="Helical" evidence="1">
    <location>
        <begin position="7"/>
        <end position="24"/>
    </location>
</feature>
<dbReference type="AlphaFoldDB" id="A0A975A1M6"/>
<keyword evidence="1" id="KW-0812">Transmembrane</keyword>
<evidence type="ECO:0000313" key="3">
    <source>
        <dbReference type="Proteomes" id="UP000662783"/>
    </source>
</evidence>
<protein>
    <submittedName>
        <fullName evidence="2">DUF4230 domain-containing protein</fullName>
    </submittedName>
</protein>
<dbReference type="RefSeq" id="WP_205723103.1">
    <property type="nucleotide sequence ID" value="NZ_CP070608.1"/>
</dbReference>
<keyword evidence="1" id="KW-1133">Transmembrane helix</keyword>
<dbReference type="Pfam" id="PF14014">
    <property type="entry name" value="DUF4230"/>
    <property type="match status" value="1"/>
</dbReference>
<organism evidence="2 3">
    <name type="scientific">Fulvivirga lutea</name>
    <dbReference type="NCBI Taxonomy" id="2810512"/>
    <lineage>
        <taxon>Bacteria</taxon>
        <taxon>Pseudomonadati</taxon>
        <taxon>Bacteroidota</taxon>
        <taxon>Cytophagia</taxon>
        <taxon>Cytophagales</taxon>
        <taxon>Fulvivirgaceae</taxon>
        <taxon>Fulvivirga</taxon>
    </lineage>
</organism>
<name>A0A975A1M6_9BACT</name>